<dbReference type="InterPro" id="IPR009252">
    <property type="entry name" value="Cell_div_ZapB"/>
</dbReference>
<protein>
    <recommendedName>
        <fullName evidence="7">DUF904 domain-containing protein</fullName>
    </recommendedName>
</protein>
<dbReference type="RefSeq" id="WP_054204498.1">
    <property type="nucleotide sequence ID" value="NZ_LHPH01000002.1"/>
</dbReference>
<dbReference type="AlphaFoldDB" id="A0A0N1MWZ9"/>
<evidence type="ECO:0000313" key="5">
    <source>
        <dbReference type="EMBL" id="KPH65200.1"/>
    </source>
</evidence>
<keyword evidence="6" id="KW-1185">Reference proteome</keyword>
<accession>A0A0N1MWZ9</accession>
<evidence type="ECO:0000256" key="2">
    <source>
        <dbReference type="ARBA" id="ARBA00023054"/>
    </source>
</evidence>
<proteinExistence type="predicted"/>
<evidence type="ECO:0008006" key="7">
    <source>
        <dbReference type="Google" id="ProtNLM"/>
    </source>
</evidence>
<dbReference type="OrthoDB" id="6228438at2"/>
<dbReference type="Proteomes" id="UP000037848">
    <property type="component" value="Unassembled WGS sequence"/>
</dbReference>
<comment type="subcellular location">
    <subcellularLocation>
        <location evidence="1">Cytoplasm</location>
    </subcellularLocation>
</comment>
<dbReference type="PATRIC" id="fig|187330.3.peg.582"/>
<sequence length="76" mass="8629">MNNETLSQLEQLIDQLISQNSQLQTEVNELKDKNSQLIDENEILQLEALESEEKQKDTSTTLTGLLEKLQSAQQAN</sequence>
<dbReference type="GO" id="GO:0043093">
    <property type="term" value="P:FtsZ-dependent cytokinesis"/>
    <property type="evidence" value="ECO:0007669"/>
    <property type="project" value="InterPro"/>
</dbReference>
<keyword evidence="2 4" id="KW-0175">Coiled coil</keyword>
<comment type="caution">
    <text evidence="5">The sequence shown here is derived from an EMBL/GenBank/DDBJ whole genome shotgun (WGS) entry which is preliminary data.</text>
</comment>
<dbReference type="GO" id="GO:0000917">
    <property type="term" value="P:division septum assembly"/>
    <property type="evidence" value="ECO:0007669"/>
    <property type="project" value="UniProtKB-KW"/>
</dbReference>
<dbReference type="GO" id="GO:0005737">
    <property type="term" value="C:cytoplasm"/>
    <property type="evidence" value="ECO:0007669"/>
    <property type="project" value="UniProtKB-SubCell"/>
</dbReference>
<reference evidence="5 6" key="1">
    <citation type="submission" date="2015-08" db="EMBL/GenBank/DDBJ databases">
        <title>Draft Genome Sequence of Pseudoalteromonas porphyrae UCD-SED14.</title>
        <authorList>
            <person name="Coil D.A."/>
            <person name="Jospin G."/>
            <person name="Lee R.D."/>
            <person name="Eisen J.A."/>
        </authorList>
    </citation>
    <scope>NUCLEOTIDE SEQUENCE [LARGE SCALE GENOMIC DNA]</scope>
    <source>
        <strain evidence="5 6">UCD-SED14</strain>
    </source>
</reference>
<keyword evidence="3" id="KW-0717">Septation</keyword>
<dbReference type="Pfam" id="PF06005">
    <property type="entry name" value="ZapB"/>
    <property type="match status" value="1"/>
</dbReference>
<dbReference type="STRING" id="187330.AMS58_07905"/>
<evidence type="ECO:0000313" key="6">
    <source>
        <dbReference type="Proteomes" id="UP000037848"/>
    </source>
</evidence>
<keyword evidence="3" id="KW-0132">Cell division</keyword>
<evidence type="ECO:0000256" key="4">
    <source>
        <dbReference type="SAM" id="Coils"/>
    </source>
</evidence>
<evidence type="ECO:0000256" key="1">
    <source>
        <dbReference type="ARBA" id="ARBA00004496"/>
    </source>
</evidence>
<dbReference type="Gene3D" id="1.20.5.340">
    <property type="match status" value="1"/>
</dbReference>
<organism evidence="5 6">
    <name type="scientific">Pseudoalteromonas porphyrae</name>
    <dbReference type="NCBI Taxonomy" id="187330"/>
    <lineage>
        <taxon>Bacteria</taxon>
        <taxon>Pseudomonadati</taxon>
        <taxon>Pseudomonadota</taxon>
        <taxon>Gammaproteobacteria</taxon>
        <taxon>Alteromonadales</taxon>
        <taxon>Pseudoalteromonadaceae</taxon>
        <taxon>Pseudoalteromonas</taxon>
    </lineage>
</organism>
<dbReference type="EMBL" id="LHPH01000002">
    <property type="protein sequence ID" value="KPH65200.1"/>
    <property type="molecule type" value="Genomic_DNA"/>
</dbReference>
<keyword evidence="3" id="KW-0131">Cell cycle</keyword>
<feature type="coiled-coil region" evidence="4">
    <location>
        <begin position="6"/>
        <end position="54"/>
    </location>
</feature>
<name>A0A0N1MWZ9_9GAMM</name>
<gene>
    <name evidence="5" type="ORF">ADS77_02720</name>
</gene>
<evidence type="ECO:0000256" key="3">
    <source>
        <dbReference type="ARBA" id="ARBA00023210"/>
    </source>
</evidence>